<feature type="domain" description="Putative amidase" evidence="1">
    <location>
        <begin position="69"/>
        <end position="210"/>
    </location>
</feature>
<comment type="caution">
    <text evidence="2">The sequence shown here is derived from an EMBL/GenBank/DDBJ whole genome shotgun (WGS) entry which is preliminary data.</text>
</comment>
<dbReference type="Pfam" id="PF12671">
    <property type="entry name" value="Amidase_6"/>
    <property type="match status" value="1"/>
</dbReference>
<dbReference type="Proteomes" id="UP001428290">
    <property type="component" value="Unassembled WGS sequence"/>
</dbReference>
<reference evidence="2 3" key="1">
    <citation type="submission" date="2024-02" db="EMBL/GenBank/DDBJ databases">
        <title>Herpetosiphon gulosus NBRC 112829.</title>
        <authorList>
            <person name="Ichikawa N."/>
            <person name="Katano-Makiyama Y."/>
            <person name="Hidaka K."/>
        </authorList>
    </citation>
    <scope>NUCLEOTIDE SEQUENCE [LARGE SCALE GENOMIC DNA]</scope>
    <source>
        <strain evidence="2 3">NBRC 112829</strain>
    </source>
</reference>
<keyword evidence="3" id="KW-1185">Reference proteome</keyword>
<protein>
    <recommendedName>
        <fullName evidence="1">Putative amidase domain-containing protein</fullName>
    </recommendedName>
</protein>
<accession>A0ABP9X5P3</accession>
<dbReference type="EMBL" id="BAABRU010000013">
    <property type="protein sequence ID" value="GAA5529825.1"/>
    <property type="molecule type" value="Genomic_DNA"/>
</dbReference>
<name>A0ABP9X5P3_9CHLR</name>
<dbReference type="PANTHER" id="PTHR40032:SF1">
    <property type="entry name" value="EXPORTED PROTEIN"/>
    <property type="match status" value="1"/>
</dbReference>
<evidence type="ECO:0000313" key="3">
    <source>
        <dbReference type="Proteomes" id="UP001428290"/>
    </source>
</evidence>
<evidence type="ECO:0000313" key="2">
    <source>
        <dbReference type="EMBL" id="GAA5529825.1"/>
    </source>
</evidence>
<evidence type="ECO:0000259" key="1">
    <source>
        <dbReference type="Pfam" id="PF12671"/>
    </source>
</evidence>
<gene>
    <name evidence="2" type="ORF">Hgul01_03639</name>
</gene>
<proteinExistence type="predicted"/>
<sequence length="232" mass="27500">MSFSFEDSSWKISYDDDRFGIEHNITRKNSDIEINPASSDIKKRIDQNTLQKSIYLLDTERKNSTNLVYSRELATQYAIAHGAQEGENGYHEFSYNCTNFISQCLWTGGWVEVAGYYKSNSGWWYSGGWPFYAAYPWHNAQYWYEFTNNTRRGERIYNIWDLWFGDILQYNWTKGYTMDHSAIVSYRSYTGVIYMTQHTPNYEGKPLSDVVAGDVDGDWNYFPWRMYVNYEM</sequence>
<dbReference type="PANTHER" id="PTHR40032">
    <property type="entry name" value="EXPORTED PROTEIN-RELATED"/>
    <property type="match status" value="1"/>
</dbReference>
<dbReference type="InterPro" id="IPR024301">
    <property type="entry name" value="Amidase_6"/>
</dbReference>
<organism evidence="2 3">
    <name type="scientific">Herpetosiphon gulosus</name>
    <dbReference type="NCBI Taxonomy" id="1973496"/>
    <lineage>
        <taxon>Bacteria</taxon>
        <taxon>Bacillati</taxon>
        <taxon>Chloroflexota</taxon>
        <taxon>Chloroflexia</taxon>
        <taxon>Herpetosiphonales</taxon>
        <taxon>Herpetosiphonaceae</taxon>
        <taxon>Herpetosiphon</taxon>
    </lineage>
</organism>